<evidence type="ECO:0000313" key="2">
    <source>
        <dbReference type="EMBL" id="QHJ13927.1"/>
    </source>
</evidence>
<dbReference type="EMBL" id="CP047656">
    <property type="protein sequence ID" value="QHJ13927.1"/>
    <property type="molecule type" value="Genomic_DNA"/>
</dbReference>
<proteinExistence type="predicted"/>
<dbReference type="Proteomes" id="UP000464524">
    <property type="component" value="Chromosome"/>
</dbReference>
<organism evidence="2 3">
    <name type="scientific">Paraglaciecola mesophila</name>
    <dbReference type="NCBI Taxonomy" id="197222"/>
    <lineage>
        <taxon>Bacteria</taxon>
        <taxon>Pseudomonadati</taxon>
        <taxon>Pseudomonadota</taxon>
        <taxon>Gammaproteobacteria</taxon>
        <taxon>Alteromonadales</taxon>
        <taxon>Alteromonadaceae</taxon>
        <taxon>Paraglaciecola</taxon>
    </lineage>
</organism>
<dbReference type="OrthoDB" id="5401788at2"/>
<dbReference type="AlphaFoldDB" id="A0A857JSJ6"/>
<dbReference type="RefSeq" id="WP_160181974.1">
    <property type="nucleotide sequence ID" value="NZ_CP047656.1"/>
</dbReference>
<dbReference type="InterPro" id="IPR038765">
    <property type="entry name" value="Papain-like_cys_pep_sf"/>
</dbReference>
<keyword evidence="3" id="KW-1185">Reference proteome</keyword>
<evidence type="ECO:0008006" key="4">
    <source>
        <dbReference type="Google" id="ProtNLM"/>
    </source>
</evidence>
<dbReference type="Gene3D" id="3.10.620.30">
    <property type="match status" value="1"/>
</dbReference>
<dbReference type="Pfam" id="PF06035">
    <property type="entry name" value="Peptidase_C93"/>
    <property type="match status" value="1"/>
</dbReference>
<evidence type="ECO:0000256" key="1">
    <source>
        <dbReference type="SAM" id="SignalP"/>
    </source>
</evidence>
<dbReference type="KEGG" id="pmes:FX988_04208"/>
<dbReference type="PANTHER" id="PTHR39327">
    <property type="match status" value="1"/>
</dbReference>
<keyword evidence="1" id="KW-0732">Signal</keyword>
<dbReference type="InterPro" id="IPR010319">
    <property type="entry name" value="Transglutaminase-like_Cys_pept"/>
</dbReference>
<accession>A0A857JSJ6</accession>
<evidence type="ECO:0000313" key="3">
    <source>
        <dbReference type="Proteomes" id="UP000464524"/>
    </source>
</evidence>
<feature type="chain" id="PRO_5032360508" description="Transglutaminase" evidence="1">
    <location>
        <begin position="25"/>
        <end position="227"/>
    </location>
</feature>
<reference evidence="2 3" key="1">
    <citation type="submission" date="2019-12" db="EMBL/GenBank/DDBJ databases">
        <title>Genome sequencing and assembly of endphytes of Porphyra tenera.</title>
        <authorList>
            <person name="Park J.M."/>
            <person name="Shin R."/>
            <person name="Jo S.H."/>
        </authorList>
    </citation>
    <scope>NUCLEOTIDE SEQUENCE [LARGE SCALE GENOMIC DNA]</scope>
    <source>
        <strain evidence="2 3">GPM4</strain>
    </source>
</reference>
<protein>
    <recommendedName>
        <fullName evidence="4">Transglutaminase</fullName>
    </recommendedName>
</protein>
<gene>
    <name evidence="2" type="ORF">FX988_04208</name>
</gene>
<dbReference type="SUPFAM" id="SSF54001">
    <property type="entry name" value="Cysteine proteinases"/>
    <property type="match status" value="1"/>
</dbReference>
<sequence length="227" mass="25801">MPILKVNITRLIIMVLCATTLTSAQTVNVEFEKLISLLHQQYDPMRAEVGREMQKMLEDLKGVDEIEKVNTVNAFFDEQLTYQTDIALWHEKDYWATPLETLGKGRGDCEDYAIIKYFMLRYLGIAESQLRLVYVKARIGGPRSKITQAHMVLSYYLPKQSEPLILDSLLADVVPASQRTDLIPVFSFNTEGLWAKGSTKSVASPTARLSRWRNALEKIKAEGITWG</sequence>
<dbReference type="PANTHER" id="PTHR39327:SF1">
    <property type="entry name" value="BLR5470 PROTEIN"/>
    <property type="match status" value="1"/>
</dbReference>
<name>A0A857JSJ6_9ALTE</name>
<feature type="signal peptide" evidence="1">
    <location>
        <begin position="1"/>
        <end position="24"/>
    </location>
</feature>